<dbReference type="RefSeq" id="WP_090757029.1">
    <property type="nucleotide sequence ID" value="NZ_FNGE01000017.1"/>
</dbReference>
<evidence type="ECO:0008006" key="4">
    <source>
        <dbReference type="Google" id="ProtNLM"/>
    </source>
</evidence>
<evidence type="ECO:0000256" key="1">
    <source>
        <dbReference type="SAM" id="Phobius"/>
    </source>
</evidence>
<keyword evidence="1" id="KW-0812">Transmembrane</keyword>
<dbReference type="Proteomes" id="UP000199555">
    <property type="component" value="Unassembled WGS sequence"/>
</dbReference>
<proteinExistence type="predicted"/>
<gene>
    <name evidence="2" type="ORF">SAMN04487971_11721</name>
</gene>
<keyword evidence="1" id="KW-1133">Transmembrane helix</keyword>
<dbReference type="AlphaFoldDB" id="A0A1G9LXV3"/>
<dbReference type="STRING" id="525640.SAMN04487971_11721"/>
<keyword evidence="3" id="KW-1185">Reference proteome</keyword>
<evidence type="ECO:0000313" key="2">
    <source>
        <dbReference type="EMBL" id="SDL66818.1"/>
    </source>
</evidence>
<keyword evidence="1" id="KW-0472">Membrane</keyword>
<sequence>MIVIVAIVLGALLGDLRARRAQGNRKDRLQYAAVHAIAFAIVALFVTILLDRALRG</sequence>
<evidence type="ECO:0000313" key="3">
    <source>
        <dbReference type="Proteomes" id="UP000199555"/>
    </source>
</evidence>
<reference evidence="3" key="1">
    <citation type="submission" date="2016-10" db="EMBL/GenBank/DDBJ databases">
        <authorList>
            <person name="Varghese N."/>
            <person name="Submissions S."/>
        </authorList>
    </citation>
    <scope>NUCLEOTIDE SEQUENCE [LARGE SCALE GENOMIC DNA]</scope>
    <source>
        <strain evidence="3">CGMCC 1.7655</strain>
    </source>
</reference>
<name>A0A1G9LXV3_9RHOB</name>
<accession>A0A1G9LXV3</accession>
<organism evidence="2 3">
    <name type="scientific">Paracoccus chinensis</name>
    <dbReference type="NCBI Taxonomy" id="525640"/>
    <lineage>
        <taxon>Bacteria</taxon>
        <taxon>Pseudomonadati</taxon>
        <taxon>Pseudomonadota</taxon>
        <taxon>Alphaproteobacteria</taxon>
        <taxon>Rhodobacterales</taxon>
        <taxon>Paracoccaceae</taxon>
        <taxon>Paracoccus</taxon>
    </lineage>
</organism>
<dbReference type="EMBL" id="FNGE01000017">
    <property type="protein sequence ID" value="SDL66818.1"/>
    <property type="molecule type" value="Genomic_DNA"/>
</dbReference>
<protein>
    <recommendedName>
        <fullName evidence="4">PEP-CTERM protein-sorting domain-containing protein</fullName>
    </recommendedName>
</protein>
<feature type="transmembrane region" description="Helical" evidence="1">
    <location>
        <begin position="28"/>
        <end position="50"/>
    </location>
</feature>